<dbReference type="Pfam" id="PF01810">
    <property type="entry name" value="LysE"/>
    <property type="match status" value="1"/>
</dbReference>
<keyword evidence="8" id="KW-1185">Reference proteome</keyword>
<accession>A0ABM8FDH8</accession>
<keyword evidence="4 6" id="KW-1133">Transmembrane helix</keyword>
<sequence length="207" mass="22685">MIDVSFFLALAMFAFVTSVTPGPNNIMLLASGAQFGFRRTLPHMLGIVLGVASLLLSTLLGLGALFTLYPPLYSVLKWLGCAYLLWLAWKIGSAPVGSLDNKTSGRKKSASAPMRWWQALLFQYVNPKAWMMAIGCVSTFAIAGDLYVLSGFWIIVLFAAVGFPAISMWAWAGIKIRQWLTDEKRQRGFNFVMGLATASTLLLIVGH</sequence>
<evidence type="ECO:0000256" key="6">
    <source>
        <dbReference type="SAM" id="Phobius"/>
    </source>
</evidence>
<dbReference type="EMBL" id="AP027271">
    <property type="protein sequence ID" value="BDX02275.1"/>
    <property type="molecule type" value="Genomic_DNA"/>
</dbReference>
<evidence type="ECO:0000313" key="7">
    <source>
        <dbReference type="EMBL" id="BDX02275.1"/>
    </source>
</evidence>
<dbReference type="PANTHER" id="PTHR30086">
    <property type="entry name" value="ARGININE EXPORTER PROTEIN ARGO"/>
    <property type="match status" value="1"/>
</dbReference>
<keyword evidence="3 6" id="KW-0812">Transmembrane</keyword>
<name>A0ABM8FDH8_9GAMM</name>
<keyword evidence="5 6" id="KW-0472">Membrane</keyword>
<feature type="transmembrane region" description="Helical" evidence="6">
    <location>
        <begin position="188"/>
        <end position="206"/>
    </location>
</feature>
<dbReference type="RefSeq" id="WP_338266000.1">
    <property type="nucleotide sequence ID" value="NZ_AP027271.1"/>
</dbReference>
<protein>
    <submittedName>
        <fullName evidence="7">Lysine transporter LysE</fullName>
    </submittedName>
</protein>
<feature type="transmembrane region" description="Helical" evidence="6">
    <location>
        <begin position="129"/>
        <end position="148"/>
    </location>
</feature>
<proteinExistence type="predicted"/>
<feature type="transmembrane region" description="Helical" evidence="6">
    <location>
        <begin position="154"/>
        <end position="176"/>
    </location>
</feature>
<reference evidence="7 8" key="1">
    <citation type="submission" date="2023-01" db="EMBL/GenBank/DDBJ databases">
        <title>Complete genome sequence of Marinomonas pontica strain 200518_36.</title>
        <authorList>
            <person name="Ueki S."/>
            <person name="Gajardo G."/>
            <person name="Maruyama F."/>
        </authorList>
    </citation>
    <scope>NUCLEOTIDE SEQUENCE [LARGE SCALE GENOMIC DNA]</scope>
    <source>
        <strain evidence="7 8">200518_36</strain>
    </source>
</reference>
<dbReference type="PANTHER" id="PTHR30086:SF20">
    <property type="entry name" value="ARGININE EXPORTER PROTEIN ARGO-RELATED"/>
    <property type="match status" value="1"/>
</dbReference>
<comment type="subcellular location">
    <subcellularLocation>
        <location evidence="1">Cell membrane</location>
        <topology evidence="1">Multi-pass membrane protein</topology>
    </subcellularLocation>
</comment>
<keyword evidence="2" id="KW-1003">Cell membrane</keyword>
<evidence type="ECO:0000256" key="2">
    <source>
        <dbReference type="ARBA" id="ARBA00022475"/>
    </source>
</evidence>
<gene>
    <name evidence="7" type="ORF">MACH16_10230</name>
</gene>
<evidence type="ECO:0000256" key="3">
    <source>
        <dbReference type="ARBA" id="ARBA00022692"/>
    </source>
</evidence>
<evidence type="ECO:0000256" key="5">
    <source>
        <dbReference type="ARBA" id="ARBA00023136"/>
    </source>
</evidence>
<dbReference type="Proteomes" id="UP001307608">
    <property type="component" value="Chromosome"/>
</dbReference>
<evidence type="ECO:0000313" key="8">
    <source>
        <dbReference type="Proteomes" id="UP001307608"/>
    </source>
</evidence>
<evidence type="ECO:0000256" key="1">
    <source>
        <dbReference type="ARBA" id="ARBA00004651"/>
    </source>
</evidence>
<evidence type="ECO:0000256" key="4">
    <source>
        <dbReference type="ARBA" id="ARBA00022989"/>
    </source>
</evidence>
<dbReference type="InterPro" id="IPR001123">
    <property type="entry name" value="LeuE-type"/>
</dbReference>
<feature type="transmembrane region" description="Helical" evidence="6">
    <location>
        <begin position="45"/>
        <end position="69"/>
    </location>
</feature>
<organism evidence="7 8">
    <name type="scientific">Marinomonas pontica</name>
    <dbReference type="NCBI Taxonomy" id="264739"/>
    <lineage>
        <taxon>Bacteria</taxon>
        <taxon>Pseudomonadati</taxon>
        <taxon>Pseudomonadota</taxon>
        <taxon>Gammaproteobacteria</taxon>
        <taxon>Oceanospirillales</taxon>
        <taxon>Oceanospirillaceae</taxon>
        <taxon>Marinomonas</taxon>
    </lineage>
</organism>